<keyword evidence="5" id="KW-1185">Reference proteome</keyword>
<dbReference type="SUPFAM" id="SSF53927">
    <property type="entry name" value="Cytidine deaminase-like"/>
    <property type="match status" value="1"/>
</dbReference>
<dbReference type="PANTHER" id="PTHR30592">
    <property type="entry name" value="FORMATE DEHYDROGENASE"/>
    <property type="match status" value="1"/>
</dbReference>
<evidence type="ECO:0000313" key="4">
    <source>
        <dbReference type="EMBL" id="TFE02105.1"/>
    </source>
</evidence>
<dbReference type="Pfam" id="PF02634">
    <property type="entry name" value="FdhD-NarQ"/>
    <property type="match status" value="1"/>
</dbReference>
<name>A0A4Y8LIT4_9BACL</name>
<dbReference type="Proteomes" id="UP000297776">
    <property type="component" value="Unassembled WGS sequence"/>
</dbReference>
<dbReference type="EMBL" id="SORX01000003">
    <property type="protein sequence ID" value="TFE02105.1"/>
    <property type="molecule type" value="Genomic_DNA"/>
</dbReference>
<keyword evidence="2 3" id="KW-0501">Molybdenum cofactor biosynthesis</keyword>
<dbReference type="InterPro" id="IPR016193">
    <property type="entry name" value="Cytidine_deaminase-like"/>
</dbReference>
<gene>
    <name evidence="3 4" type="primary">fdhD</name>
    <name evidence="4" type="ORF">E2626_05895</name>
</gene>
<dbReference type="Gene3D" id="3.10.20.10">
    <property type="match status" value="1"/>
</dbReference>
<protein>
    <recommendedName>
        <fullName evidence="3">Sulfur carrier protein FdhD</fullName>
    </recommendedName>
</protein>
<dbReference type="GO" id="GO:0016783">
    <property type="term" value="F:sulfurtransferase activity"/>
    <property type="evidence" value="ECO:0007669"/>
    <property type="project" value="InterPro"/>
</dbReference>
<keyword evidence="4" id="KW-0808">Transferase</keyword>
<dbReference type="PANTHER" id="PTHR30592:SF1">
    <property type="entry name" value="SULFUR CARRIER PROTEIN FDHD"/>
    <property type="match status" value="1"/>
</dbReference>
<comment type="caution">
    <text evidence="4">The sequence shown here is derived from an EMBL/GenBank/DDBJ whole genome shotgun (WGS) entry which is preliminary data.</text>
</comment>
<dbReference type="HAMAP" id="MF_00187">
    <property type="entry name" value="FdhD"/>
    <property type="match status" value="1"/>
</dbReference>
<dbReference type="GO" id="GO:0005737">
    <property type="term" value="C:cytoplasm"/>
    <property type="evidence" value="ECO:0007669"/>
    <property type="project" value="UniProtKB-SubCell"/>
</dbReference>
<dbReference type="Gene3D" id="3.40.140.10">
    <property type="entry name" value="Cytidine Deaminase, domain 2"/>
    <property type="match status" value="1"/>
</dbReference>
<comment type="function">
    <text evidence="3">Required for formate dehydrogenase (FDH) activity. Acts as a sulfur carrier protein that transfers sulfur from IscS to the molybdenum cofactor prior to its insertion into FDH.</text>
</comment>
<comment type="caution">
    <text evidence="3">Lacks conserved residue(s) required for the propagation of feature annotation.</text>
</comment>
<evidence type="ECO:0000256" key="2">
    <source>
        <dbReference type="ARBA" id="ARBA00023150"/>
    </source>
</evidence>
<dbReference type="OrthoDB" id="9782042at2"/>
<reference evidence="4 5" key="1">
    <citation type="submission" date="2019-03" db="EMBL/GenBank/DDBJ databases">
        <authorList>
            <person name="Yang Y."/>
        </authorList>
    </citation>
    <scope>NUCLEOTIDE SEQUENCE [LARGE SCALE GENOMIC DNA]</scope>
    <source>
        <strain evidence="4 5">ASL-1</strain>
    </source>
</reference>
<comment type="similarity">
    <text evidence="3">Belongs to the FdhD family.</text>
</comment>
<dbReference type="RefSeq" id="WP_134380793.1">
    <property type="nucleotide sequence ID" value="NZ_SORX01000003.1"/>
</dbReference>
<evidence type="ECO:0000256" key="1">
    <source>
        <dbReference type="ARBA" id="ARBA00022490"/>
    </source>
</evidence>
<accession>A0A4Y8LIT4</accession>
<dbReference type="InterPro" id="IPR003786">
    <property type="entry name" value="FdhD"/>
</dbReference>
<dbReference type="NCBIfam" id="TIGR00129">
    <property type="entry name" value="fdhD_narQ"/>
    <property type="match status" value="1"/>
</dbReference>
<feature type="active site" description="Cysteine persulfide intermediate" evidence="3">
    <location>
        <position position="107"/>
    </location>
</feature>
<evidence type="ECO:0000313" key="5">
    <source>
        <dbReference type="Proteomes" id="UP000297776"/>
    </source>
</evidence>
<proteinExistence type="inferred from homology"/>
<dbReference type="PIRSF" id="PIRSF015626">
    <property type="entry name" value="FdhD"/>
    <property type="match status" value="1"/>
</dbReference>
<keyword evidence="1 3" id="KW-0963">Cytoplasm</keyword>
<evidence type="ECO:0000256" key="3">
    <source>
        <dbReference type="HAMAP-Rule" id="MF_00187"/>
    </source>
</evidence>
<comment type="subcellular location">
    <subcellularLocation>
        <location evidence="3">Cytoplasm</location>
    </subcellularLocation>
</comment>
<sequence length="270" mass="30132">MSADSIKKRKILRVHDGESDWIEDSIVTEQVLTIKLNGEEFVTVVCSPEYMEDLAVGYLASEGVIRSPEDISSIRLDHKSGFIHVTANQINPLYDALQNKRYITSCCGGSRQGFVFASDAMTAKKMTEQNIKLKPDQCFRLMEKLQQSAQTFKETGGVHNAALCTEDELLLTRMDIGRHNALDKIYGHCLRNQISVKGKVIVFSGRMSSEILLKVAKIGCEIVISKSAPTERALDLAEELNMTTVGFVRGNSFNVYTCPERIQLTESPVY</sequence>
<organism evidence="4 5">
    <name type="scientific">Jeotgalibacillus salarius</name>
    <dbReference type="NCBI Taxonomy" id="546023"/>
    <lineage>
        <taxon>Bacteria</taxon>
        <taxon>Bacillati</taxon>
        <taxon>Bacillota</taxon>
        <taxon>Bacilli</taxon>
        <taxon>Bacillales</taxon>
        <taxon>Caryophanaceae</taxon>
        <taxon>Jeotgalibacillus</taxon>
    </lineage>
</organism>
<dbReference type="GO" id="GO:0006777">
    <property type="term" value="P:Mo-molybdopterin cofactor biosynthetic process"/>
    <property type="evidence" value="ECO:0007669"/>
    <property type="project" value="UniProtKB-UniRule"/>
</dbReference>
<dbReference type="GO" id="GO:0097163">
    <property type="term" value="F:sulfur carrier activity"/>
    <property type="evidence" value="ECO:0007669"/>
    <property type="project" value="UniProtKB-UniRule"/>
</dbReference>
<dbReference type="AlphaFoldDB" id="A0A4Y8LIT4"/>